<name>U4LPD4_PYROM</name>
<organism evidence="1 2">
    <name type="scientific">Pyronema omphalodes (strain CBS 100304)</name>
    <name type="common">Pyronema confluens</name>
    <dbReference type="NCBI Taxonomy" id="1076935"/>
    <lineage>
        <taxon>Eukaryota</taxon>
        <taxon>Fungi</taxon>
        <taxon>Dikarya</taxon>
        <taxon>Ascomycota</taxon>
        <taxon>Pezizomycotina</taxon>
        <taxon>Pezizomycetes</taxon>
        <taxon>Pezizales</taxon>
        <taxon>Pyronemataceae</taxon>
        <taxon>Pyronema</taxon>
    </lineage>
</organism>
<dbReference type="AlphaFoldDB" id="U4LPD4"/>
<keyword evidence="2" id="KW-1185">Reference proteome</keyword>
<proteinExistence type="predicted"/>
<evidence type="ECO:0000313" key="2">
    <source>
        <dbReference type="Proteomes" id="UP000018144"/>
    </source>
</evidence>
<evidence type="ECO:0000313" key="1">
    <source>
        <dbReference type="EMBL" id="CCX16495.1"/>
    </source>
</evidence>
<accession>U4LPD4</accession>
<dbReference type="OrthoDB" id="448455at2759"/>
<sequence length="107" mass="11803">MIALHRSTQTFQSSMQISNCEILSKSTATVLETLELSQKKMEAAIEGFKDMQISMDGLVNAYNNQLTILGYVIETVGCSARTQDKILDTVENISEKLDNNAIGTLRS</sequence>
<protein>
    <submittedName>
        <fullName evidence="1">Uncharacterized protein</fullName>
    </submittedName>
</protein>
<dbReference type="EMBL" id="HF936418">
    <property type="protein sequence ID" value="CCX16495.1"/>
    <property type="molecule type" value="Genomic_DNA"/>
</dbReference>
<dbReference type="Proteomes" id="UP000018144">
    <property type="component" value="Unassembled WGS sequence"/>
</dbReference>
<reference evidence="1 2" key="1">
    <citation type="journal article" date="2013" name="PLoS Genet.">
        <title>The genome and development-dependent transcriptomes of Pyronema confluens: a window into fungal evolution.</title>
        <authorList>
            <person name="Traeger S."/>
            <person name="Altegoer F."/>
            <person name="Freitag M."/>
            <person name="Gabaldon T."/>
            <person name="Kempken F."/>
            <person name="Kumar A."/>
            <person name="Marcet-Houben M."/>
            <person name="Poggeler S."/>
            <person name="Stajich J.E."/>
            <person name="Nowrousian M."/>
        </authorList>
    </citation>
    <scope>NUCLEOTIDE SEQUENCE [LARGE SCALE GENOMIC DNA]</scope>
    <source>
        <strain evidence="2">CBS 100304</strain>
        <tissue evidence="1">Vegetative mycelium</tissue>
    </source>
</reference>
<gene>
    <name evidence="1" type="ORF">PCON_03138</name>
</gene>